<accession>A0ABD6QTB5</accession>
<comment type="caution">
    <text evidence="2">The sequence shown here is derived from an EMBL/GenBank/DDBJ whole genome shotgun (WGS) entry which is preliminary data.</text>
</comment>
<feature type="region of interest" description="Disordered" evidence="1">
    <location>
        <begin position="49"/>
        <end position="128"/>
    </location>
</feature>
<protein>
    <submittedName>
        <fullName evidence="2">Uncharacterized protein</fullName>
    </submittedName>
</protein>
<sequence>MWIIGVFTPDGSTALTVMPYSITSRANDFTSADRGGRDDVAHHNVGAFASEREGMRTPLPTRSPGDQGRPAVQRSRTDPLPSIRPWNGDRLCRQNSSTPSIASRDTGVTVTGWQHSEKMPTDPVFLGK</sequence>
<feature type="compositionally biased region" description="Polar residues" evidence="1">
    <location>
        <begin position="93"/>
        <end position="114"/>
    </location>
</feature>
<dbReference type="RefSeq" id="WP_165692651.1">
    <property type="nucleotide sequence ID" value="NZ_MBER01000009.1"/>
</dbReference>
<evidence type="ECO:0000256" key="1">
    <source>
        <dbReference type="SAM" id="MobiDB-lite"/>
    </source>
</evidence>
<evidence type="ECO:0000313" key="2">
    <source>
        <dbReference type="EMBL" id="OMC52210.1"/>
    </source>
</evidence>
<organism evidence="2 3">
    <name type="scientific">Mycolicibacterium fortuitum</name>
    <name type="common">Mycobacterium fortuitum</name>
    <dbReference type="NCBI Taxonomy" id="1766"/>
    <lineage>
        <taxon>Bacteria</taxon>
        <taxon>Bacillati</taxon>
        <taxon>Actinomycetota</taxon>
        <taxon>Actinomycetes</taxon>
        <taxon>Mycobacteriales</taxon>
        <taxon>Mycobacteriaceae</taxon>
        <taxon>Mycolicibacterium</taxon>
    </lineage>
</organism>
<name>A0ABD6QTB5_MYCFO</name>
<evidence type="ECO:0000313" key="3">
    <source>
        <dbReference type="Proteomes" id="UP000187001"/>
    </source>
</evidence>
<gene>
    <name evidence="2" type="ORF">A5742_17200</name>
</gene>
<dbReference type="Proteomes" id="UP000187001">
    <property type="component" value="Unassembled WGS sequence"/>
</dbReference>
<dbReference type="EMBL" id="MBER01000009">
    <property type="protein sequence ID" value="OMC52210.1"/>
    <property type="molecule type" value="Genomic_DNA"/>
</dbReference>
<reference evidence="2 3" key="1">
    <citation type="submission" date="2016-07" db="EMBL/GenBank/DDBJ databases">
        <authorList>
            <person name="Sutton G."/>
            <person name="Brinkac L."/>
            <person name="Sanka R."/>
            <person name="Adams M."/>
            <person name="Lau E."/>
            <person name="Kumar A."/>
            <person name="Macaden R."/>
        </authorList>
    </citation>
    <scope>NUCLEOTIDE SEQUENCE [LARGE SCALE GENOMIC DNA]</scope>
    <source>
        <strain evidence="2 3">GA-0871</strain>
    </source>
</reference>
<dbReference type="AlphaFoldDB" id="A0ABD6QTB5"/>
<proteinExistence type="predicted"/>